<feature type="non-terminal residue" evidence="1">
    <location>
        <position position="1"/>
    </location>
</feature>
<keyword evidence="2" id="KW-1185">Reference proteome</keyword>
<name>K0RLZ7_THAOC</name>
<dbReference type="AlphaFoldDB" id="K0RLZ7"/>
<comment type="caution">
    <text evidence="1">The sequence shown here is derived from an EMBL/GenBank/DDBJ whole genome shotgun (WGS) entry which is preliminary data.</text>
</comment>
<dbReference type="Proteomes" id="UP000266841">
    <property type="component" value="Unassembled WGS sequence"/>
</dbReference>
<accession>K0RLZ7</accession>
<reference evidence="1 2" key="1">
    <citation type="journal article" date="2012" name="Genome Biol.">
        <title>Genome and low-iron response of an oceanic diatom adapted to chronic iron limitation.</title>
        <authorList>
            <person name="Lommer M."/>
            <person name="Specht M."/>
            <person name="Roy A.S."/>
            <person name="Kraemer L."/>
            <person name="Andreson R."/>
            <person name="Gutowska M.A."/>
            <person name="Wolf J."/>
            <person name="Bergner S.V."/>
            <person name="Schilhabel M.B."/>
            <person name="Klostermeier U.C."/>
            <person name="Beiko R.G."/>
            <person name="Rosenstiel P."/>
            <person name="Hippler M."/>
            <person name="Laroche J."/>
        </authorList>
    </citation>
    <scope>NUCLEOTIDE SEQUENCE [LARGE SCALE GENOMIC DNA]</scope>
    <source>
        <strain evidence="1 2">CCMP1005</strain>
    </source>
</reference>
<evidence type="ECO:0000313" key="1">
    <source>
        <dbReference type="EMBL" id="EJK47727.1"/>
    </source>
</evidence>
<sequence length="83" mass="8975">TEAWEQVYGLGMGPWRHIPAGFEVCQAAKTPKSQHENRKQGVAVEVDVDVGSQVVFPGVAVEIEVDIGSQVVFPVPLGIDVEF</sequence>
<dbReference type="EMBL" id="AGNL01046683">
    <property type="protein sequence ID" value="EJK47727.1"/>
    <property type="molecule type" value="Genomic_DNA"/>
</dbReference>
<protein>
    <submittedName>
        <fullName evidence="1">Uncharacterized protein</fullName>
    </submittedName>
</protein>
<organism evidence="1 2">
    <name type="scientific">Thalassiosira oceanica</name>
    <name type="common">Marine diatom</name>
    <dbReference type="NCBI Taxonomy" id="159749"/>
    <lineage>
        <taxon>Eukaryota</taxon>
        <taxon>Sar</taxon>
        <taxon>Stramenopiles</taxon>
        <taxon>Ochrophyta</taxon>
        <taxon>Bacillariophyta</taxon>
        <taxon>Coscinodiscophyceae</taxon>
        <taxon>Thalassiosirophycidae</taxon>
        <taxon>Thalassiosirales</taxon>
        <taxon>Thalassiosiraceae</taxon>
        <taxon>Thalassiosira</taxon>
    </lineage>
</organism>
<proteinExistence type="predicted"/>
<evidence type="ECO:0000313" key="2">
    <source>
        <dbReference type="Proteomes" id="UP000266841"/>
    </source>
</evidence>
<gene>
    <name evidence="1" type="ORF">THAOC_33535</name>
</gene>